<accession>A0A7M1LEV2</accession>
<evidence type="ECO:0000256" key="3">
    <source>
        <dbReference type="ARBA" id="ARBA00022750"/>
    </source>
</evidence>
<dbReference type="NCBIfam" id="TIGR00072">
    <property type="entry name" value="hydrog_prot"/>
    <property type="match status" value="1"/>
</dbReference>
<dbReference type="PRINTS" id="PR00446">
    <property type="entry name" value="HYDRGNUPTAKE"/>
</dbReference>
<dbReference type="AlphaFoldDB" id="A0A7M1LEV2"/>
<organism evidence="5 6">
    <name type="scientific">Campylobacter corcagiensis</name>
    <dbReference type="NCBI Taxonomy" id="1448857"/>
    <lineage>
        <taxon>Bacteria</taxon>
        <taxon>Pseudomonadati</taxon>
        <taxon>Campylobacterota</taxon>
        <taxon>Epsilonproteobacteria</taxon>
        <taxon>Campylobacterales</taxon>
        <taxon>Campylobacteraceae</taxon>
        <taxon>Campylobacter</taxon>
    </lineage>
</organism>
<protein>
    <submittedName>
        <fullName evidence="5">HyaD/HybD family hydrogenase maturation endopeptidase</fullName>
    </submittedName>
</protein>
<name>A0A7M1LEV2_9BACT</name>
<sequence length="179" mass="20158">MKVLILGIGNVLFGDEGVGVHFANYLKLNYKFYSKEHELEFVDGGTLAMALTPIISSFDKVLMIDCIDADDANVGDVYYFNYLDMPNRIKWSGSAHEVEMLQTLNSMEFLGDLPDTQILGIVPKRIEPMTFKQSLEILNAVPKLEITALKFLENLGFSYEKVGNITLQDIAFKHEKGEL</sequence>
<dbReference type="CDD" id="cd06062">
    <property type="entry name" value="H2MP_MemB-H2up"/>
    <property type="match status" value="1"/>
</dbReference>
<evidence type="ECO:0000256" key="1">
    <source>
        <dbReference type="ARBA" id="ARBA00006814"/>
    </source>
</evidence>
<evidence type="ECO:0000313" key="6">
    <source>
        <dbReference type="Proteomes" id="UP000594749"/>
    </source>
</evidence>
<dbReference type="Gene3D" id="3.40.50.1450">
    <property type="entry name" value="HybD-like"/>
    <property type="match status" value="1"/>
</dbReference>
<evidence type="ECO:0000313" key="5">
    <source>
        <dbReference type="EMBL" id="QOQ87097.1"/>
    </source>
</evidence>
<dbReference type="PANTHER" id="PTHR30302">
    <property type="entry name" value="HYDROGENASE 1 MATURATION PROTEASE"/>
    <property type="match status" value="1"/>
</dbReference>
<keyword evidence="4" id="KW-0378">Hydrolase</keyword>
<dbReference type="Pfam" id="PF01750">
    <property type="entry name" value="HycI"/>
    <property type="match status" value="1"/>
</dbReference>
<dbReference type="EMBL" id="CP063078">
    <property type="protein sequence ID" value="QOQ87097.1"/>
    <property type="molecule type" value="Genomic_DNA"/>
</dbReference>
<keyword evidence="2" id="KW-0645">Protease</keyword>
<reference evidence="5 6" key="1">
    <citation type="submission" date="2020-10" db="EMBL/GenBank/DDBJ databases">
        <title>Campylobacter and Helicobacter PacBio genomes.</title>
        <authorList>
            <person name="Lane C."/>
        </authorList>
    </citation>
    <scope>NUCLEOTIDE SEQUENCE [LARGE SCALE GENOMIC DNA]</scope>
    <source>
        <strain evidence="5 6">2016D-0077</strain>
    </source>
</reference>
<dbReference type="Proteomes" id="UP000594749">
    <property type="component" value="Chromosome"/>
</dbReference>
<dbReference type="SUPFAM" id="SSF53163">
    <property type="entry name" value="HybD-like"/>
    <property type="match status" value="1"/>
</dbReference>
<dbReference type="OrthoDB" id="9792731at2"/>
<evidence type="ECO:0000256" key="4">
    <source>
        <dbReference type="ARBA" id="ARBA00022801"/>
    </source>
</evidence>
<dbReference type="RefSeq" id="WP_025803453.1">
    <property type="nucleotide sequence ID" value="NZ_CP053842.1"/>
</dbReference>
<dbReference type="InterPro" id="IPR023430">
    <property type="entry name" value="Pept_HybD-like_dom_sf"/>
</dbReference>
<evidence type="ECO:0000256" key="2">
    <source>
        <dbReference type="ARBA" id="ARBA00022670"/>
    </source>
</evidence>
<keyword evidence="3" id="KW-0064">Aspartyl protease</keyword>
<dbReference type="GO" id="GO:0004190">
    <property type="term" value="F:aspartic-type endopeptidase activity"/>
    <property type="evidence" value="ECO:0007669"/>
    <property type="project" value="UniProtKB-KW"/>
</dbReference>
<comment type="similarity">
    <text evidence="1">Belongs to the peptidase A31 family.</text>
</comment>
<dbReference type="PANTHER" id="PTHR30302:SF1">
    <property type="entry name" value="HYDROGENASE 2 MATURATION PROTEASE"/>
    <property type="match status" value="1"/>
</dbReference>
<dbReference type="InterPro" id="IPR000671">
    <property type="entry name" value="Peptidase_A31"/>
</dbReference>
<gene>
    <name evidence="5" type="ORF">IMC76_07750</name>
</gene>
<keyword evidence="6" id="KW-1185">Reference proteome</keyword>
<dbReference type="GO" id="GO:0016485">
    <property type="term" value="P:protein processing"/>
    <property type="evidence" value="ECO:0007669"/>
    <property type="project" value="TreeGrafter"/>
</dbReference>
<dbReference type="GO" id="GO:0008047">
    <property type="term" value="F:enzyme activator activity"/>
    <property type="evidence" value="ECO:0007669"/>
    <property type="project" value="InterPro"/>
</dbReference>
<proteinExistence type="inferred from homology"/>